<feature type="region of interest" description="Disordered" evidence="1">
    <location>
        <begin position="38"/>
        <end position="111"/>
    </location>
</feature>
<keyword evidence="3" id="KW-1185">Reference proteome</keyword>
<sequence length="111" mass="12701">MSHFVNKIKINTSVHEISGCPLIKLRAKTSNHFLVPRAESRASIQQEPRFLSSRHEKTTGKSRHRATKVTSFKPERATEKSEERYSNGMTGHVMVRARPLERGGKTRCFHT</sequence>
<dbReference type="AlphaFoldDB" id="A0A9P0Q5K0"/>
<gene>
    <name evidence="2" type="ORF">ACAOBT_LOCUS31894</name>
</gene>
<dbReference type="EMBL" id="CAKOFQ010008023">
    <property type="protein sequence ID" value="CAH2010993.1"/>
    <property type="molecule type" value="Genomic_DNA"/>
</dbReference>
<accession>A0A9P0Q5K0</accession>
<reference evidence="2" key="1">
    <citation type="submission" date="2022-03" db="EMBL/GenBank/DDBJ databases">
        <authorList>
            <person name="Sayadi A."/>
        </authorList>
    </citation>
    <scope>NUCLEOTIDE SEQUENCE</scope>
</reference>
<evidence type="ECO:0000256" key="1">
    <source>
        <dbReference type="SAM" id="MobiDB-lite"/>
    </source>
</evidence>
<protein>
    <submittedName>
        <fullName evidence="2">Uncharacterized protein</fullName>
    </submittedName>
</protein>
<name>A0A9P0Q5K0_ACAOB</name>
<dbReference type="Proteomes" id="UP001152888">
    <property type="component" value="Unassembled WGS sequence"/>
</dbReference>
<evidence type="ECO:0000313" key="3">
    <source>
        <dbReference type="Proteomes" id="UP001152888"/>
    </source>
</evidence>
<proteinExistence type="predicted"/>
<evidence type="ECO:0000313" key="2">
    <source>
        <dbReference type="EMBL" id="CAH2010993.1"/>
    </source>
</evidence>
<comment type="caution">
    <text evidence="2">The sequence shown here is derived from an EMBL/GenBank/DDBJ whole genome shotgun (WGS) entry which is preliminary data.</text>
</comment>
<feature type="compositionally biased region" description="Basic and acidic residues" evidence="1">
    <location>
        <begin position="73"/>
        <end position="85"/>
    </location>
</feature>
<organism evidence="2 3">
    <name type="scientific">Acanthoscelides obtectus</name>
    <name type="common">Bean weevil</name>
    <name type="synonym">Bruchus obtectus</name>
    <dbReference type="NCBI Taxonomy" id="200917"/>
    <lineage>
        <taxon>Eukaryota</taxon>
        <taxon>Metazoa</taxon>
        <taxon>Ecdysozoa</taxon>
        <taxon>Arthropoda</taxon>
        <taxon>Hexapoda</taxon>
        <taxon>Insecta</taxon>
        <taxon>Pterygota</taxon>
        <taxon>Neoptera</taxon>
        <taxon>Endopterygota</taxon>
        <taxon>Coleoptera</taxon>
        <taxon>Polyphaga</taxon>
        <taxon>Cucujiformia</taxon>
        <taxon>Chrysomeloidea</taxon>
        <taxon>Chrysomelidae</taxon>
        <taxon>Bruchinae</taxon>
        <taxon>Bruchini</taxon>
        <taxon>Acanthoscelides</taxon>
    </lineage>
</organism>